<evidence type="ECO:0000256" key="7">
    <source>
        <dbReference type="PROSITE-ProRule" id="PRU01232"/>
    </source>
</evidence>
<evidence type="ECO:0000256" key="4">
    <source>
        <dbReference type="ARBA" id="ARBA00022729"/>
    </source>
</evidence>
<dbReference type="PROSITE" id="PS51884">
    <property type="entry name" value="CHAPLIN"/>
    <property type="match status" value="1"/>
</dbReference>
<keyword evidence="6 7" id="KW-0034">Amyloid</keyword>
<organism evidence="9 10">
    <name type="scientific">Streptomyces jeddahensis</name>
    <dbReference type="NCBI Taxonomy" id="1716141"/>
    <lineage>
        <taxon>Bacteria</taxon>
        <taxon>Bacillati</taxon>
        <taxon>Actinomycetota</taxon>
        <taxon>Actinomycetes</taxon>
        <taxon>Kitasatosporales</taxon>
        <taxon>Streptomycetaceae</taxon>
        <taxon>Streptomyces</taxon>
    </lineage>
</organism>
<evidence type="ECO:0000256" key="5">
    <source>
        <dbReference type="ARBA" id="ARBA00022889"/>
    </source>
</evidence>
<dbReference type="AlphaFoldDB" id="A0A177HXV9"/>
<evidence type="ECO:0000256" key="6">
    <source>
        <dbReference type="ARBA" id="ARBA00023087"/>
    </source>
</evidence>
<evidence type="ECO:0000313" key="9">
    <source>
        <dbReference type="EMBL" id="OAH15457.1"/>
    </source>
</evidence>
<feature type="domain" description="Chaplin" evidence="8">
    <location>
        <begin position="1"/>
        <end position="26"/>
    </location>
</feature>
<keyword evidence="3" id="KW-0964">Secreted</keyword>
<dbReference type="PATRIC" id="fig|1716141.3.peg.1297"/>
<comment type="caution">
    <text evidence="9">The sequence shown here is derived from an EMBL/GenBank/DDBJ whole genome shotgun (WGS) entry which is preliminary data.</text>
</comment>
<keyword evidence="4" id="KW-0732">Signal</keyword>
<proteinExistence type="predicted"/>
<dbReference type="InterPro" id="IPR005528">
    <property type="entry name" value="ChpA-H"/>
</dbReference>
<keyword evidence="2" id="KW-0134">Cell wall</keyword>
<accession>A0A177HXV9</accession>
<dbReference type="GO" id="GO:0007155">
    <property type="term" value="P:cell adhesion"/>
    <property type="evidence" value="ECO:0007669"/>
    <property type="project" value="UniProtKB-KW"/>
</dbReference>
<dbReference type="EMBL" id="LOHS01000043">
    <property type="protein sequence ID" value="OAH15457.1"/>
    <property type="molecule type" value="Genomic_DNA"/>
</dbReference>
<keyword evidence="10" id="KW-1185">Reference proteome</keyword>
<evidence type="ECO:0000313" key="10">
    <source>
        <dbReference type="Proteomes" id="UP000077381"/>
    </source>
</evidence>
<dbReference type="Proteomes" id="UP000077381">
    <property type="component" value="Unassembled WGS sequence"/>
</dbReference>
<reference evidence="9 10" key="1">
    <citation type="submission" date="2015-12" db="EMBL/GenBank/DDBJ databases">
        <title>Genome sequence of Streptomyces sp. G25.</title>
        <authorList>
            <person name="Poehlein A."/>
            <person name="Roettig A."/>
            <person name="Hiessl S."/>
            <person name="Hauschild P."/>
            <person name="Schauer J."/>
            <person name="Madkour M.H."/>
            <person name="Al-Ansari A.M."/>
            <person name="Almakishah N.H."/>
            <person name="Steinbuechel A."/>
            <person name="Daniel R."/>
        </authorList>
    </citation>
    <scope>NUCLEOTIDE SEQUENCE [LARGE SCALE GENOMIC DNA]</scope>
    <source>
        <strain evidence="10">G25(2015)</strain>
    </source>
</reference>
<evidence type="ECO:0000259" key="8">
    <source>
        <dbReference type="PROSITE" id="PS51884"/>
    </source>
</evidence>
<dbReference type="Pfam" id="PF03777">
    <property type="entry name" value="ChpA-C"/>
    <property type="match status" value="1"/>
</dbReference>
<evidence type="ECO:0000256" key="2">
    <source>
        <dbReference type="ARBA" id="ARBA00022512"/>
    </source>
</evidence>
<comment type="subcellular location">
    <subcellularLocation>
        <location evidence="1">Secreted</location>
        <location evidence="1">Cell wall</location>
    </subcellularLocation>
</comment>
<evidence type="ECO:0000256" key="1">
    <source>
        <dbReference type="ARBA" id="ARBA00004191"/>
    </source>
</evidence>
<name>A0A177HXV9_9ACTN</name>
<sequence>MPVNVCGNSINVVGLFNPAIGNDCVNGSWSDDNGGPSFFDNDRPHHFAGFQNGRDHRDHYGRYPHGGDCQNPCKCEDECPPQPCPTTPCTPCEDECPQPCPPTPCDPCEDDDN</sequence>
<protein>
    <recommendedName>
        <fullName evidence="8">Chaplin domain-containing protein</fullName>
    </recommendedName>
</protein>
<evidence type="ECO:0000256" key="3">
    <source>
        <dbReference type="ARBA" id="ARBA00022525"/>
    </source>
</evidence>
<dbReference type="RefSeq" id="WP_067273043.1">
    <property type="nucleotide sequence ID" value="NZ_LOHS01000043.1"/>
</dbReference>
<keyword evidence="5" id="KW-0130">Cell adhesion</keyword>
<gene>
    <name evidence="9" type="ORF">STSP_12290</name>
</gene>